<reference evidence="1 2" key="1">
    <citation type="submission" date="2019-08" db="EMBL/GenBank/DDBJ databases">
        <authorList>
            <person name="Peeters C."/>
        </authorList>
    </citation>
    <scope>NUCLEOTIDE SEQUENCE [LARGE SCALE GENOMIC DNA]</scope>
    <source>
        <strain evidence="1 2">LMG 31116</strain>
    </source>
</reference>
<organism evidence="1 2">
    <name type="scientific">Pandoraea morbifera</name>
    <dbReference type="NCBI Taxonomy" id="2508300"/>
    <lineage>
        <taxon>Bacteria</taxon>
        <taxon>Pseudomonadati</taxon>
        <taxon>Pseudomonadota</taxon>
        <taxon>Betaproteobacteria</taxon>
        <taxon>Burkholderiales</taxon>
        <taxon>Burkholderiaceae</taxon>
        <taxon>Pandoraea</taxon>
    </lineage>
</organism>
<evidence type="ECO:0008006" key="3">
    <source>
        <dbReference type="Google" id="ProtNLM"/>
    </source>
</evidence>
<evidence type="ECO:0000313" key="2">
    <source>
        <dbReference type="Proteomes" id="UP000368474"/>
    </source>
</evidence>
<dbReference type="RefSeq" id="WP_150568794.1">
    <property type="nucleotide sequence ID" value="NZ_CABPSD010000029.1"/>
</dbReference>
<gene>
    <name evidence="1" type="ORF">PMO31116_04715</name>
</gene>
<proteinExistence type="predicted"/>
<evidence type="ECO:0000313" key="1">
    <source>
        <dbReference type="EMBL" id="VVE51947.1"/>
    </source>
</evidence>
<dbReference type="EMBL" id="CABPSD010000029">
    <property type="protein sequence ID" value="VVE51947.1"/>
    <property type="molecule type" value="Genomic_DNA"/>
</dbReference>
<protein>
    <recommendedName>
        <fullName evidence="3">Phage tail assembly protein</fullName>
    </recommendedName>
</protein>
<dbReference type="AlphaFoldDB" id="A0A5E4YU19"/>
<sequence>MLDKSFFVSPEVVGRDVQLKDGSKHKLHFRRVSSYDYQRFLNCLRSPSIDDRGMAYHVLVAASLCDADGKPALTLEKAKELEEGVLERLFAAALDLNKRQEDEPGNA</sequence>
<keyword evidence="2" id="KW-1185">Reference proteome</keyword>
<accession>A0A5E4YU19</accession>
<dbReference type="Proteomes" id="UP000368474">
    <property type="component" value="Unassembled WGS sequence"/>
</dbReference>
<name>A0A5E4YU19_9BURK</name>